<evidence type="ECO:0000256" key="3">
    <source>
        <dbReference type="ARBA" id="ARBA00022722"/>
    </source>
</evidence>
<dbReference type="GO" id="GO:0003723">
    <property type="term" value="F:RNA binding"/>
    <property type="evidence" value="ECO:0007669"/>
    <property type="project" value="UniProtKB-KW"/>
</dbReference>
<keyword evidence="11" id="KW-0808">Transferase</keyword>
<dbReference type="GO" id="GO:0005634">
    <property type="term" value="C:nucleus"/>
    <property type="evidence" value="ECO:0007669"/>
    <property type="project" value="UniProtKB-ARBA"/>
</dbReference>
<reference evidence="18 19" key="1">
    <citation type="submission" date="2017-12" db="EMBL/GenBank/DDBJ databases">
        <title>Gene loss provides genomic basis for host adaptation in cereal stripe rust fungi.</title>
        <authorList>
            <person name="Xia C."/>
        </authorList>
    </citation>
    <scope>NUCLEOTIDE SEQUENCE [LARGE SCALE GENOMIC DNA]</scope>
    <source>
        <strain evidence="18 19">93TX-2</strain>
    </source>
</reference>
<dbReference type="InterPro" id="IPR013103">
    <property type="entry name" value="RVT_2"/>
</dbReference>
<dbReference type="VEuPathDB" id="FungiDB:PSHT_07925"/>
<feature type="region of interest" description="Disordered" evidence="16">
    <location>
        <begin position="339"/>
        <end position="364"/>
    </location>
</feature>
<feature type="region of interest" description="Disordered" evidence="16">
    <location>
        <begin position="262"/>
        <end position="283"/>
    </location>
</feature>
<sequence length="1004" mass="112763">MAATVQRLEAAAAAPPPPPQHMTREEFRFREFSKAVRKAHNSVNPECAILTANGSNFQIWEEEVNLTLDGVFDTNVPFLSDVTNFSLPGKDEAKSVVTLFRTTISKDLRTIVGGSLVKTPLEMFNLIKQNCKHSDRQHKLRVVDRLATLIKSRSASTDVTLSSWTSIVTELEQLKVSVGEPYGLLLQNGFVAPVGIDKKTFEFTVDSKLEAKESATFTEVSTVIQSACGQNKNKTVETSSSYAPMDLDAIQAFRAQQGKYVHPNHRNAPANPQPQQPPHQRKPNLSLEKASFYKGQPAPSEALKEKYGAHCFVCESDKHWYNNCDDYWRGVRNGVFEPPPSDFLSPNSTYRPPRQAHQQSRLRQLDVPEASDGKFLLDSGASTHNLEKPKTIALAVADCTVDVSFKGTIKIPTANGMIEVEDVYYCPGVDGVILLVGRLTEDGWQLNFSGETALLISPDNVYFSTTFRNHCWYIEMCKEVINKVTSVPSFDSFLWHRRLGHVSDDVVKKYLKMHFPDATEKLVWKPFFCEQCAKSKAVDKKSPGSGSMIPRDSPLDLLVTDIAGPFPEDIAGRKYVLTMRDHASTYIWIGIIETRADAPAKISEWIHHLKNTLGRLPKCLRSNNAPEYTGTLKKALNGIGVDFALVTPYSPEQNGEAERVNRTIGDMARTMLHESKMDTAFWGFAYQVASYIHNRIPNTKVDTAPLKKLYGVDVDPMKLYPFGAKVLALIPKENRSKLDERSQDGILVGYPQAGGGWLVWVPQDKKIVHSKSVMFYEFVNVPVKKAPQSSKLDIIINQIVLKLGEEETDVISEAERKAIEDLDQKVDRRLPNNIKSALICQEAHEWRDAAEYEVVQFQSLDVWEPVEPFKGAKALGARWVFVIKPPEEEGGPETFRARYVAKGFNQQLGKDCNETYAPTASLNTLRLLMAMAHKYNYVTATFDVSSAYLYSPIEEEVYVQPPIEIRPEWKGKIMRLKKAMYGTRKKPLGVGGNSSRNKWRMLDL</sequence>
<keyword evidence="5" id="KW-0255">Endonuclease</keyword>
<reference evidence="19" key="2">
    <citation type="journal article" date="2018" name="BMC Genomics">
        <title>Genomic insights into host adaptation between the wheat stripe rust pathogen (Puccinia striiformis f. sp. tritici) and the barley stripe rust pathogen (Puccinia striiformis f. sp. hordei).</title>
        <authorList>
            <person name="Xia C."/>
            <person name="Wang M."/>
            <person name="Yin C."/>
            <person name="Cornejo O.E."/>
            <person name="Hulbert S.H."/>
            <person name="Chen X."/>
        </authorList>
    </citation>
    <scope>NUCLEOTIDE SEQUENCE [LARGE SCALE GENOMIC DNA]</scope>
    <source>
        <strain evidence="19">93TX-2</strain>
    </source>
</reference>
<keyword evidence="9" id="KW-0229">DNA integration</keyword>
<evidence type="ECO:0000256" key="6">
    <source>
        <dbReference type="ARBA" id="ARBA00022801"/>
    </source>
</evidence>
<dbReference type="GO" id="GO:0006310">
    <property type="term" value="P:DNA recombination"/>
    <property type="evidence" value="ECO:0007669"/>
    <property type="project" value="UniProtKB-KW"/>
</dbReference>
<dbReference type="GO" id="GO:0016787">
    <property type="term" value="F:hydrolase activity"/>
    <property type="evidence" value="ECO:0007669"/>
    <property type="project" value="UniProtKB-KW"/>
</dbReference>
<dbReference type="InterPro" id="IPR001584">
    <property type="entry name" value="Integrase_cat-core"/>
</dbReference>
<reference evidence="19" key="3">
    <citation type="journal article" date="2018" name="Mol. Plant Microbe Interact.">
        <title>Genome sequence resources for the wheat stripe rust pathogen (Puccinia striiformis f. sp. tritici) and the barley stripe rust pathogen (Puccinia striiformis f. sp. hordei).</title>
        <authorList>
            <person name="Xia C."/>
            <person name="Wang M."/>
            <person name="Yin C."/>
            <person name="Cornejo O.E."/>
            <person name="Hulbert S.H."/>
            <person name="Chen X."/>
        </authorList>
    </citation>
    <scope>NUCLEOTIDE SEQUENCE [LARGE SCALE GENOMIC DNA]</scope>
    <source>
        <strain evidence="19">93TX-2</strain>
    </source>
</reference>
<dbReference type="GO" id="GO:0032196">
    <property type="term" value="P:transposition"/>
    <property type="evidence" value="ECO:0007669"/>
    <property type="project" value="UniProtKB-KW"/>
</dbReference>
<protein>
    <recommendedName>
        <fullName evidence="17">Integrase catalytic domain-containing protein</fullName>
    </recommendedName>
</protein>
<comment type="catalytic activity">
    <reaction evidence="15">
        <text>DNA(n) + a 2'-deoxyribonucleoside 5'-triphosphate = DNA(n+1) + diphosphate</text>
        <dbReference type="Rhea" id="RHEA:22508"/>
        <dbReference type="Rhea" id="RHEA-COMP:17339"/>
        <dbReference type="Rhea" id="RHEA-COMP:17340"/>
        <dbReference type="ChEBI" id="CHEBI:33019"/>
        <dbReference type="ChEBI" id="CHEBI:61560"/>
        <dbReference type="ChEBI" id="CHEBI:173112"/>
        <dbReference type="EC" id="2.7.7.7"/>
    </reaction>
</comment>
<evidence type="ECO:0000256" key="9">
    <source>
        <dbReference type="ARBA" id="ARBA00022908"/>
    </source>
</evidence>
<feature type="region of interest" description="Disordered" evidence="16">
    <location>
        <begin position="1"/>
        <end position="22"/>
    </location>
</feature>
<comment type="catalytic activity">
    <reaction evidence="14">
        <text>DNA(n) + a 2'-deoxyribonucleoside 5'-triphosphate = DNA(n+1) + diphosphate</text>
        <dbReference type="Rhea" id="RHEA:22508"/>
        <dbReference type="Rhea" id="RHEA-COMP:17339"/>
        <dbReference type="Rhea" id="RHEA-COMP:17340"/>
        <dbReference type="ChEBI" id="CHEBI:33019"/>
        <dbReference type="ChEBI" id="CHEBI:61560"/>
        <dbReference type="ChEBI" id="CHEBI:173112"/>
        <dbReference type="EC" id="2.7.7.49"/>
    </reaction>
</comment>
<dbReference type="EMBL" id="PKSM01000100">
    <property type="protein sequence ID" value="POW12977.1"/>
    <property type="molecule type" value="Genomic_DNA"/>
</dbReference>
<dbReference type="InterPro" id="IPR039537">
    <property type="entry name" value="Retrotran_Ty1/copia-like"/>
</dbReference>
<gene>
    <name evidence="18" type="ORF">PSHT_07925</name>
</gene>
<dbReference type="GO" id="GO:0004519">
    <property type="term" value="F:endonuclease activity"/>
    <property type="evidence" value="ECO:0007669"/>
    <property type="project" value="UniProtKB-KW"/>
</dbReference>
<evidence type="ECO:0000256" key="10">
    <source>
        <dbReference type="ARBA" id="ARBA00022918"/>
    </source>
</evidence>
<keyword evidence="10" id="KW-0695">RNA-directed DNA polymerase</keyword>
<keyword evidence="8" id="KW-0694">RNA-binding</keyword>
<keyword evidence="6" id="KW-0378">Hydrolase</keyword>
<dbReference type="Proteomes" id="UP000238274">
    <property type="component" value="Unassembled WGS sequence"/>
</dbReference>
<evidence type="ECO:0000256" key="12">
    <source>
        <dbReference type="ARBA" id="ARBA00023172"/>
    </source>
</evidence>
<keyword evidence="11" id="KW-0239">DNA-directed DNA polymerase</keyword>
<dbReference type="Pfam" id="PF07727">
    <property type="entry name" value="RVT_2"/>
    <property type="match status" value="1"/>
</dbReference>
<name>A0A2S4VU32_9BASI</name>
<dbReference type="Pfam" id="PF25597">
    <property type="entry name" value="SH3_retrovirus"/>
    <property type="match status" value="1"/>
</dbReference>
<dbReference type="VEuPathDB" id="FungiDB:PSTT_07242"/>
<keyword evidence="12" id="KW-0233">DNA recombination</keyword>
<keyword evidence="2" id="KW-0548">Nucleotidyltransferase</keyword>
<organism evidence="18 19">
    <name type="scientific">Puccinia striiformis</name>
    <dbReference type="NCBI Taxonomy" id="27350"/>
    <lineage>
        <taxon>Eukaryota</taxon>
        <taxon>Fungi</taxon>
        <taxon>Dikarya</taxon>
        <taxon>Basidiomycota</taxon>
        <taxon>Pucciniomycotina</taxon>
        <taxon>Pucciniomycetes</taxon>
        <taxon>Pucciniales</taxon>
        <taxon>Pucciniaceae</taxon>
        <taxon>Puccinia</taxon>
    </lineage>
</organism>
<dbReference type="InterPro" id="IPR012337">
    <property type="entry name" value="RNaseH-like_sf"/>
</dbReference>
<evidence type="ECO:0000256" key="1">
    <source>
        <dbReference type="ARBA" id="ARBA00022578"/>
    </source>
</evidence>
<evidence type="ECO:0000256" key="15">
    <source>
        <dbReference type="ARBA" id="ARBA00049244"/>
    </source>
</evidence>
<dbReference type="InterPro" id="IPR025724">
    <property type="entry name" value="GAG-pre-integrase_dom"/>
</dbReference>
<dbReference type="InterPro" id="IPR057670">
    <property type="entry name" value="SH3_retrovirus"/>
</dbReference>
<evidence type="ECO:0000256" key="7">
    <source>
        <dbReference type="ARBA" id="ARBA00022842"/>
    </source>
</evidence>
<dbReference type="GO" id="GO:0046872">
    <property type="term" value="F:metal ion binding"/>
    <property type="evidence" value="ECO:0007669"/>
    <property type="project" value="UniProtKB-KW"/>
</dbReference>
<dbReference type="PROSITE" id="PS50994">
    <property type="entry name" value="INTEGRASE"/>
    <property type="match status" value="1"/>
</dbReference>
<evidence type="ECO:0000313" key="18">
    <source>
        <dbReference type="EMBL" id="POW12977.1"/>
    </source>
</evidence>
<comment type="caution">
    <text evidence="18">The sequence shown here is derived from an EMBL/GenBank/DDBJ whole genome shotgun (WGS) entry which is preliminary data.</text>
</comment>
<evidence type="ECO:0000256" key="5">
    <source>
        <dbReference type="ARBA" id="ARBA00022759"/>
    </source>
</evidence>
<accession>A0A2S4VU32</accession>
<dbReference type="GO" id="GO:0003887">
    <property type="term" value="F:DNA-directed DNA polymerase activity"/>
    <property type="evidence" value="ECO:0007669"/>
    <property type="project" value="UniProtKB-KW"/>
</dbReference>
<dbReference type="InterPro" id="IPR036397">
    <property type="entry name" value="RNaseH_sf"/>
</dbReference>
<keyword evidence="4" id="KW-0479">Metal-binding</keyword>
<dbReference type="AlphaFoldDB" id="A0A2S4VU32"/>
<dbReference type="SUPFAM" id="SSF53098">
    <property type="entry name" value="Ribonuclease H-like"/>
    <property type="match status" value="1"/>
</dbReference>
<dbReference type="Gene3D" id="3.30.420.10">
    <property type="entry name" value="Ribonuclease H-like superfamily/Ribonuclease H"/>
    <property type="match status" value="1"/>
</dbReference>
<evidence type="ECO:0000259" key="17">
    <source>
        <dbReference type="PROSITE" id="PS50994"/>
    </source>
</evidence>
<evidence type="ECO:0000256" key="16">
    <source>
        <dbReference type="SAM" id="MobiDB-lite"/>
    </source>
</evidence>
<dbReference type="PANTHER" id="PTHR42648">
    <property type="entry name" value="TRANSPOSASE, PUTATIVE-RELATED"/>
    <property type="match status" value="1"/>
</dbReference>
<evidence type="ECO:0000256" key="11">
    <source>
        <dbReference type="ARBA" id="ARBA00022932"/>
    </source>
</evidence>
<proteinExistence type="predicted"/>
<keyword evidence="1" id="KW-0815">Transposition</keyword>
<feature type="domain" description="Integrase catalytic" evidence="17">
    <location>
        <begin position="550"/>
        <end position="713"/>
    </location>
</feature>
<keyword evidence="3" id="KW-0540">Nuclease</keyword>
<dbReference type="GO" id="GO:0015074">
    <property type="term" value="P:DNA integration"/>
    <property type="evidence" value="ECO:0007669"/>
    <property type="project" value="UniProtKB-KW"/>
</dbReference>
<dbReference type="GO" id="GO:0003964">
    <property type="term" value="F:RNA-directed DNA polymerase activity"/>
    <property type="evidence" value="ECO:0007669"/>
    <property type="project" value="UniProtKB-KW"/>
</dbReference>
<evidence type="ECO:0000256" key="2">
    <source>
        <dbReference type="ARBA" id="ARBA00022695"/>
    </source>
</evidence>
<keyword evidence="7" id="KW-0460">Magnesium</keyword>
<keyword evidence="19" id="KW-1185">Reference proteome</keyword>
<dbReference type="PANTHER" id="PTHR42648:SF11">
    <property type="entry name" value="TRANSPOSON TY4-P GAG-POL POLYPROTEIN"/>
    <property type="match status" value="1"/>
</dbReference>
<evidence type="ECO:0000256" key="8">
    <source>
        <dbReference type="ARBA" id="ARBA00022884"/>
    </source>
</evidence>
<keyword evidence="13" id="KW-0511">Multifunctional enzyme</keyword>
<feature type="compositionally biased region" description="Polar residues" evidence="16">
    <location>
        <begin position="344"/>
        <end position="362"/>
    </location>
</feature>
<evidence type="ECO:0000256" key="14">
    <source>
        <dbReference type="ARBA" id="ARBA00048173"/>
    </source>
</evidence>
<evidence type="ECO:0000313" key="19">
    <source>
        <dbReference type="Proteomes" id="UP000238274"/>
    </source>
</evidence>
<evidence type="ECO:0000256" key="4">
    <source>
        <dbReference type="ARBA" id="ARBA00022723"/>
    </source>
</evidence>
<evidence type="ECO:0000256" key="13">
    <source>
        <dbReference type="ARBA" id="ARBA00023268"/>
    </source>
</evidence>
<dbReference type="OrthoDB" id="3243429at2759"/>
<dbReference type="Pfam" id="PF13976">
    <property type="entry name" value="gag_pre-integrs"/>
    <property type="match status" value="1"/>
</dbReference>